<dbReference type="AlphaFoldDB" id="A0AAV4WHR0"/>
<protein>
    <submittedName>
        <fullName evidence="1">Uncharacterized protein</fullName>
    </submittedName>
</protein>
<organism evidence="1 2">
    <name type="scientific">Caerostris extrusa</name>
    <name type="common">Bark spider</name>
    <name type="synonym">Caerostris bankana</name>
    <dbReference type="NCBI Taxonomy" id="172846"/>
    <lineage>
        <taxon>Eukaryota</taxon>
        <taxon>Metazoa</taxon>
        <taxon>Ecdysozoa</taxon>
        <taxon>Arthropoda</taxon>
        <taxon>Chelicerata</taxon>
        <taxon>Arachnida</taxon>
        <taxon>Araneae</taxon>
        <taxon>Araneomorphae</taxon>
        <taxon>Entelegynae</taxon>
        <taxon>Araneoidea</taxon>
        <taxon>Araneidae</taxon>
        <taxon>Caerostris</taxon>
    </lineage>
</organism>
<dbReference type="Proteomes" id="UP001054945">
    <property type="component" value="Unassembled WGS sequence"/>
</dbReference>
<evidence type="ECO:0000313" key="1">
    <source>
        <dbReference type="EMBL" id="GIY80880.1"/>
    </source>
</evidence>
<proteinExistence type="predicted"/>
<sequence>MMLEPMEYLEDGYGGKPHSRNHLPLLLSLPSTHLREQWNTRRRGGATGAHPTPTPVLKADSILLFLPAGCSRERERALWC</sequence>
<evidence type="ECO:0000313" key="2">
    <source>
        <dbReference type="Proteomes" id="UP001054945"/>
    </source>
</evidence>
<name>A0AAV4WHR0_CAEEX</name>
<gene>
    <name evidence="1" type="ORF">CEXT_381881</name>
</gene>
<dbReference type="EMBL" id="BPLR01016058">
    <property type="protein sequence ID" value="GIY80880.1"/>
    <property type="molecule type" value="Genomic_DNA"/>
</dbReference>
<reference evidence="1 2" key="1">
    <citation type="submission" date="2021-06" db="EMBL/GenBank/DDBJ databases">
        <title>Caerostris extrusa draft genome.</title>
        <authorList>
            <person name="Kono N."/>
            <person name="Arakawa K."/>
        </authorList>
    </citation>
    <scope>NUCLEOTIDE SEQUENCE [LARGE SCALE GENOMIC DNA]</scope>
</reference>
<keyword evidence="2" id="KW-1185">Reference proteome</keyword>
<comment type="caution">
    <text evidence="1">The sequence shown here is derived from an EMBL/GenBank/DDBJ whole genome shotgun (WGS) entry which is preliminary data.</text>
</comment>
<accession>A0AAV4WHR0</accession>